<accession>A0AAV1C5K2</accession>
<evidence type="ECO:0000256" key="3">
    <source>
        <dbReference type="ARBA" id="ARBA00022692"/>
    </source>
</evidence>
<name>A0AAV1C5K2_OLDCO</name>
<comment type="similarity">
    <text evidence="2">Belongs to the multi antimicrobial extrusion (MATE) (TC 2.A.66.1) family.</text>
</comment>
<keyword evidence="8" id="KW-1185">Reference proteome</keyword>
<dbReference type="PANTHER" id="PTHR42893">
    <property type="entry name" value="PROTEIN DETOXIFICATION 44, CHLOROPLASTIC-RELATED"/>
    <property type="match status" value="1"/>
</dbReference>
<keyword evidence="3 6" id="KW-0812">Transmembrane</keyword>
<feature type="transmembrane region" description="Helical" evidence="6">
    <location>
        <begin position="265"/>
        <end position="283"/>
    </location>
</feature>
<reference evidence="7" key="1">
    <citation type="submission" date="2023-03" db="EMBL/GenBank/DDBJ databases">
        <authorList>
            <person name="Julca I."/>
        </authorList>
    </citation>
    <scope>NUCLEOTIDE SEQUENCE</scope>
</reference>
<dbReference type="AlphaFoldDB" id="A0AAV1C5K2"/>
<comment type="subcellular location">
    <subcellularLocation>
        <location evidence="1">Membrane</location>
        <topology evidence="1">Multi-pass membrane protein</topology>
    </subcellularLocation>
</comment>
<keyword evidence="5 6" id="KW-0472">Membrane</keyword>
<gene>
    <name evidence="7" type="ORF">OLC1_LOCUS2326</name>
</gene>
<dbReference type="InterPro" id="IPR044644">
    <property type="entry name" value="DinF-like"/>
</dbReference>
<dbReference type="Proteomes" id="UP001161247">
    <property type="component" value="Chromosome 1"/>
</dbReference>
<evidence type="ECO:0000256" key="1">
    <source>
        <dbReference type="ARBA" id="ARBA00004141"/>
    </source>
</evidence>
<evidence type="ECO:0000256" key="5">
    <source>
        <dbReference type="ARBA" id="ARBA00023136"/>
    </source>
</evidence>
<feature type="transmembrane region" description="Helical" evidence="6">
    <location>
        <begin position="152"/>
        <end position="174"/>
    </location>
</feature>
<protein>
    <submittedName>
        <fullName evidence="7">OLC1v1024777C1</fullName>
    </submittedName>
</protein>
<organism evidence="7 8">
    <name type="scientific">Oldenlandia corymbosa var. corymbosa</name>
    <dbReference type="NCBI Taxonomy" id="529605"/>
    <lineage>
        <taxon>Eukaryota</taxon>
        <taxon>Viridiplantae</taxon>
        <taxon>Streptophyta</taxon>
        <taxon>Embryophyta</taxon>
        <taxon>Tracheophyta</taxon>
        <taxon>Spermatophyta</taxon>
        <taxon>Magnoliopsida</taxon>
        <taxon>eudicotyledons</taxon>
        <taxon>Gunneridae</taxon>
        <taxon>Pentapetalae</taxon>
        <taxon>asterids</taxon>
        <taxon>lamiids</taxon>
        <taxon>Gentianales</taxon>
        <taxon>Rubiaceae</taxon>
        <taxon>Rubioideae</taxon>
        <taxon>Spermacoceae</taxon>
        <taxon>Hedyotis-Oldenlandia complex</taxon>
        <taxon>Oldenlandia</taxon>
    </lineage>
</organism>
<evidence type="ECO:0000313" key="8">
    <source>
        <dbReference type="Proteomes" id="UP001161247"/>
    </source>
</evidence>
<evidence type="ECO:0000256" key="6">
    <source>
        <dbReference type="SAM" id="Phobius"/>
    </source>
</evidence>
<dbReference type="EMBL" id="OX459118">
    <property type="protein sequence ID" value="CAI9090087.1"/>
    <property type="molecule type" value="Genomic_DNA"/>
</dbReference>
<evidence type="ECO:0000256" key="4">
    <source>
        <dbReference type="ARBA" id="ARBA00022989"/>
    </source>
</evidence>
<evidence type="ECO:0000256" key="2">
    <source>
        <dbReference type="ARBA" id="ARBA00010199"/>
    </source>
</evidence>
<evidence type="ECO:0000313" key="7">
    <source>
        <dbReference type="EMBL" id="CAI9090087.1"/>
    </source>
</evidence>
<sequence>MKPISIGYGSKLLLQGIPGKGAQGWRTCVSVVGISLARRYRHPSPSVLIPALRTLRNIARGDVCQRQENMVSDIAVFISLIYGVNAFTGASNTEIITAANTYVQQRGFIIGALHLLMEKEDRLGMKDSWGPLKALAVASAINGLGDIILFRFLGYGIAGAAWATMVSQVVAAYMMVEALNNKGYNVFSISIPSVTELTQIVTLAAPVFITMMSKEPLLICCDFRNAFKDTMEILGNTILHLIRVRLQSSALLANWLRKMRTKLEGLVKVFPIFVVGYYFSYLVSTVR</sequence>
<dbReference type="PANTHER" id="PTHR42893:SF9">
    <property type="entry name" value="PROTEIN DETOXIFICATION 46, CHLOROPLASTIC"/>
    <property type="match status" value="1"/>
</dbReference>
<keyword evidence="4 6" id="KW-1133">Transmembrane helix</keyword>
<proteinExistence type="inferred from homology"/>
<dbReference type="GO" id="GO:0016020">
    <property type="term" value="C:membrane"/>
    <property type="evidence" value="ECO:0007669"/>
    <property type="project" value="UniProtKB-SubCell"/>
</dbReference>